<evidence type="ECO:0000313" key="3">
    <source>
        <dbReference type="Proteomes" id="UP000794436"/>
    </source>
</evidence>
<name>A0A8K1C2P3_PYTOL</name>
<accession>A0A8K1C2P3</accession>
<feature type="compositionally biased region" description="Polar residues" evidence="1">
    <location>
        <begin position="63"/>
        <end position="85"/>
    </location>
</feature>
<dbReference type="EMBL" id="SPLM01000148">
    <property type="protein sequence ID" value="TMW55374.1"/>
    <property type="molecule type" value="Genomic_DNA"/>
</dbReference>
<protein>
    <submittedName>
        <fullName evidence="2">Uncharacterized protein</fullName>
    </submittedName>
</protein>
<reference evidence="2" key="1">
    <citation type="submission" date="2019-03" db="EMBL/GenBank/DDBJ databases">
        <title>Long read genome sequence of the mycoparasitic Pythium oligandrum ATCC 38472 isolated from sugarbeet rhizosphere.</title>
        <authorList>
            <person name="Gaulin E."/>
        </authorList>
    </citation>
    <scope>NUCLEOTIDE SEQUENCE</scope>
    <source>
        <strain evidence="2">ATCC 38472_TT</strain>
    </source>
</reference>
<comment type="caution">
    <text evidence="2">The sequence shown here is derived from an EMBL/GenBank/DDBJ whole genome shotgun (WGS) entry which is preliminary data.</text>
</comment>
<gene>
    <name evidence="2" type="ORF">Poli38472_013265</name>
</gene>
<evidence type="ECO:0000256" key="1">
    <source>
        <dbReference type="SAM" id="MobiDB-lite"/>
    </source>
</evidence>
<sequence length="443" mass="49012">MTNDAIMHDESSTESEFFDSGDENTFKTSSSAREKEFYQSNATFAASVAHVEPKKDPTEGTARAQQEATEENTQPVLESEQPRQVVTLSADNHSLSLPSLTMFGTTTTMESSFPSDSTNSTQPAPRAPPLSVVAVPLRAPPMVEAPPSTQVPQPVEPPSISCIKCRRSLSTDSYPIAAPGHGSCVCCGRFYLESKLMTHEDNQYCGECLPSSDACRRCGRAFISLPSVAPDAAIKCSCCEQLLPRNAFSNTQRRKPDENRRCKVCIGTLSQSIMDRTARSDWVPKTLRSTWNTGPSEMEVKITKIKLERRALQRKHDANDLVGATRLEYQAELAKQESKLDQQAATLRRSDPALYDELNATIKIKTANAVPRSERDSMQDKKGLKKMQKREEEREKKKTEKKKRKREEFHAKRRAAKAAKAATNAVSTVSDGTTEAEGDSATR</sequence>
<feature type="compositionally biased region" description="Polar residues" evidence="1">
    <location>
        <begin position="106"/>
        <end position="123"/>
    </location>
</feature>
<keyword evidence="3" id="KW-1185">Reference proteome</keyword>
<dbReference type="AlphaFoldDB" id="A0A8K1C2P3"/>
<feature type="compositionally biased region" description="Basic and acidic residues" evidence="1">
    <location>
        <begin position="372"/>
        <end position="382"/>
    </location>
</feature>
<feature type="compositionally biased region" description="Acidic residues" evidence="1">
    <location>
        <begin position="434"/>
        <end position="443"/>
    </location>
</feature>
<feature type="compositionally biased region" description="Acidic residues" evidence="1">
    <location>
        <begin position="12"/>
        <end position="22"/>
    </location>
</feature>
<feature type="region of interest" description="Disordered" evidence="1">
    <location>
        <begin position="106"/>
        <end position="128"/>
    </location>
</feature>
<feature type="region of interest" description="Disordered" evidence="1">
    <location>
        <begin position="369"/>
        <end position="443"/>
    </location>
</feature>
<feature type="compositionally biased region" description="Polar residues" evidence="1">
    <location>
        <begin position="424"/>
        <end position="433"/>
    </location>
</feature>
<feature type="region of interest" description="Disordered" evidence="1">
    <location>
        <begin position="48"/>
        <end position="85"/>
    </location>
</feature>
<dbReference type="OrthoDB" id="122451at2759"/>
<organism evidence="2 3">
    <name type="scientific">Pythium oligandrum</name>
    <name type="common">Mycoparasitic fungus</name>
    <dbReference type="NCBI Taxonomy" id="41045"/>
    <lineage>
        <taxon>Eukaryota</taxon>
        <taxon>Sar</taxon>
        <taxon>Stramenopiles</taxon>
        <taxon>Oomycota</taxon>
        <taxon>Peronosporomycetes</taxon>
        <taxon>Pythiales</taxon>
        <taxon>Pythiaceae</taxon>
        <taxon>Pythium</taxon>
    </lineage>
</organism>
<feature type="compositionally biased region" description="Basic and acidic residues" evidence="1">
    <location>
        <begin position="389"/>
        <end position="398"/>
    </location>
</feature>
<feature type="region of interest" description="Disordered" evidence="1">
    <location>
        <begin position="1"/>
        <end position="33"/>
    </location>
</feature>
<feature type="compositionally biased region" description="Basic residues" evidence="1">
    <location>
        <begin position="399"/>
        <end position="417"/>
    </location>
</feature>
<proteinExistence type="predicted"/>
<feature type="compositionally biased region" description="Basic and acidic residues" evidence="1">
    <location>
        <begin position="1"/>
        <end position="11"/>
    </location>
</feature>
<evidence type="ECO:0000313" key="2">
    <source>
        <dbReference type="EMBL" id="TMW55374.1"/>
    </source>
</evidence>
<dbReference type="Proteomes" id="UP000794436">
    <property type="component" value="Unassembled WGS sequence"/>
</dbReference>